<dbReference type="EMBL" id="LYOR01000001">
    <property type="protein sequence ID" value="OFV66799.1"/>
    <property type="molecule type" value="Genomic_DNA"/>
</dbReference>
<proteinExistence type="predicted"/>
<keyword evidence="2" id="KW-1185">Reference proteome</keyword>
<organism evidence="1 2">
    <name type="scientific">Candidatus Syntropharchaeum butanivorans</name>
    <dbReference type="NCBI Taxonomy" id="1839936"/>
    <lineage>
        <taxon>Archaea</taxon>
        <taxon>Methanobacteriati</taxon>
        <taxon>Methanobacteriota</taxon>
        <taxon>Stenosarchaea group</taxon>
        <taxon>Methanomicrobia</taxon>
        <taxon>Methanosarcinales</taxon>
        <taxon>ANME-2 cluster</taxon>
        <taxon>Candidatus Syntropharchaeum</taxon>
    </lineage>
</organism>
<accession>A0A1F2P649</accession>
<gene>
    <name evidence="1" type="ORF">SBU_000092</name>
</gene>
<protein>
    <submittedName>
        <fullName evidence="1">Uncharacterized protein</fullName>
    </submittedName>
</protein>
<dbReference type="AlphaFoldDB" id="A0A1F2P649"/>
<dbReference type="Proteomes" id="UP000185779">
    <property type="component" value="Unassembled WGS sequence"/>
</dbReference>
<evidence type="ECO:0000313" key="2">
    <source>
        <dbReference type="Proteomes" id="UP000185779"/>
    </source>
</evidence>
<name>A0A1F2P649_9EURY</name>
<dbReference type="SUPFAM" id="SSF46785">
    <property type="entry name" value="Winged helix' DNA-binding domain"/>
    <property type="match status" value="1"/>
</dbReference>
<evidence type="ECO:0000313" key="1">
    <source>
        <dbReference type="EMBL" id="OFV66799.1"/>
    </source>
</evidence>
<reference evidence="1" key="1">
    <citation type="submission" date="2016-05" db="EMBL/GenBank/DDBJ databases">
        <title>Microbial consortia oxidize butane by reversing methanogenesis.</title>
        <authorList>
            <person name="Laso-Perez R."/>
            <person name="Richter M."/>
            <person name="Wegener G."/>
            <person name="Musat F."/>
        </authorList>
    </citation>
    <scope>NUCLEOTIDE SEQUENCE [LARGE SCALE GENOMIC DNA]</scope>
    <source>
        <strain evidence="1">BOX1</strain>
    </source>
</reference>
<comment type="caution">
    <text evidence="1">The sequence shown here is derived from an EMBL/GenBank/DDBJ whole genome shotgun (WGS) entry which is preliminary data.</text>
</comment>
<dbReference type="STRING" id="1839936.SBU_000092"/>
<sequence length="173" mass="19982">MVIMMSEETPRLPEELERYVDKPYGGIFGDSVRIRIIEEIVADPYRDYRPKDFEKMFGASPPTIRRVLNDLTALGLLIKDSRDVQHPVYRPNLRSKKIIALTFLAYAVVDDRDHTKLMDEAIWDYYSKVLKEEFEPLAIATTLSYENTGRTWRGFSDIKSITEESCILAVAEA</sequence>
<dbReference type="InterPro" id="IPR036390">
    <property type="entry name" value="WH_DNA-bd_sf"/>
</dbReference>